<dbReference type="AlphaFoldDB" id="A0A2J8A4I7"/>
<evidence type="ECO:0000313" key="1">
    <source>
        <dbReference type="EMBL" id="PNH07441.1"/>
    </source>
</evidence>
<gene>
    <name evidence="1" type="ORF">TSOC_006110</name>
</gene>
<sequence length="83" mass="8718">VDTRKVHTKREVDSAFCTALQLDQDPGDSTPKILARLRAMVSDVASVAPHGPAEGAVLLVIVDNAEDPIAGPGCAHFTALLEQ</sequence>
<dbReference type="OrthoDB" id="529137at2759"/>
<protein>
    <submittedName>
        <fullName evidence="1">Uncharacterized protein</fullName>
    </submittedName>
</protein>
<dbReference type="EMBL" id="PGGS01000180">
    <property type="protein sequence ID" value="PNH07441.1"/>
    <property type="molecule type" value="Genomic_DNA"/>
</dbReference>
<keyword evidence="2" id="KW-1185">Reference proteome</keyword>
<feature type="non-terminal residue" evidence="1">
    <location>
        <position position="1"/>
    </location>
</feature>
<proteinExistence type="predicted"/>
<evidence type="ECO:0000313" key="2">
    <source>
        <dbReference type="Proteomes" id="UP000236333"/>
    </source>
</evidence>
<dbReference type="Proteomes" id="UP000236333">
    <property type="component" value="Unassembled WGS sequence"/>
</dbReference>
<organism evidence="1 2">
    <name type="scientific">Tetrabaena socialis</name>
    <dbReference type="NCBI Taxonomy" id="47790"/>
    <lineage>
        <taxon>Eukaryota</taxon>
        <taxon>Viridiplantae</taxon>
        <taxon>Chlorophyta</taxon>
        <taxon>core chlorophytes</taxon>
        <taxon>Chlorophyceae</taxon>
        <taxon>CS clade</taxon>
        <taxon>Chlamydomonadales</taxon>
        <taxon>Tetrabaenaceae</taxon>
        <taxon>Tetrabaena</taxon>
    </lineage>
</organism>
<accession>A0A2J8A4I7</accession>
<reference evidence="1 2" key="1">
    <citation type="journal article" date="2017" name="Mol. Biol. Evol.">
        <title>The 4-celled Tetrabaena socialis nuclear genome reveals the essential components for genetic control of cell number at the origin of multicellularity in the volvocine lineage.</title>
        <authorList>
            <person name="Featherston J."/>
            <person name="Arakaki Y."/>
            <person name="Hanschen E.R."/>
            <person name="Ferris P.J."/>
            <person name="Michod R.E."/>
            <person name="Olson B.J.S.C."/>
            <person name="Nozaki H."/>
            <person name="Durand P.M."/>
        </authorList>
    </citation>
    <scope>NUCLEOTIDE SEQUENCE [LARGE SCALE GENOMIC DNA]</scope>
    <source>
        <strain evidence="1 2">NIES-571</strain>
    </source>
</reference>
<name>A0A2J8A4I7_9CHLO</name>
<comment type="caution">
    <text evidence="1">The sequence shown here is derived from an EMBL/GenBank/DDBJ whole genome shotgun (WGS) entry which is preliminary data.</text>
</comment>
<feature type="non-terminal residue" evidence="1">
    <location>
        <position position="83"/>
    </location>
</feature>